<protein>
    <submittedName>
        <fullName evidence="1">Uncharacterized protein</fullName>
    </submittedName>
</protein>
<gene>
    <name evidence="1" type="ORF">AC578_5775</name>
</gene>
<proteinExistence type="predicted"/>
<accession>A0A139H559</accession>
<name>A0A139H559_9PEZI</name>
<organism evidence="1 2">
    <name type="scientific">Pseudocercospora eumusae</name>
    <dbReference type="NCBI Taxonomy" id="321146"/>
    <lineage>
        <taxon>Eukaryota</taxon>
        <taxon>Fungi</taxon>
        <taxon>Dikarya</taxon>
        <taxon>Ascomycota</taxon>
        <taxon>Pezizomycotina</taxon>
        <taxon>Dothideomycetes</taxon>
        <taxon>Dothideomycetidae</taxon>
        <taxon>Mycosphaerellales</taxon>
        <taxon>Mycosphaerellaceae</taxon>
        <taxon>Pseudocercospora</taxon>
    </lineage>
</organism>
<reference evidence="1 2" key="1">
    <citation type="submission" date="2015-07" db="EMBL/GenBank/DDBJ databases">
        <title>Comparative genomics of the Sigatoka disease complex on banana suggests a link between parallel evolutionary changes in Pseudocercospora fijiensis and Pseudocercospora eumusae and increased virulence on the banana host.</title>
        <authorList>
            <person name="Chang T.-C."/>
            <person name="Salvucci A."/>
            <person name="Crous P.W."/>
            <person name="Stergiopoulos I."/>
        </authorList>
    </citation>
    <scope>NUCLEOTIDE SEQUENCE [LARGE SCALE GENOMIC DNA]</scope>
    <source>
        <strain evidence="1 2">CBS 114824</strain>
    </source>
</reference>
<evidence type="ECO:0000313" key="1">
    <source>
        <dbReference type="EMBL" id="KXS97587.1"/>
    </source>
</evidence>
<dbReference type="EMBL" id="LFZN01000138">
    <property type="protein sequence ID" value="KXS97587.1"/>
    <property type="molecule type" value="Genomic_DNA"/>
</dbReference>
<keyword evidence="2" id="KW-1185">Reference proteome</keyword>
<sequence length="101" mass="11533">MAVVCWLFINTDIGQIQTFVFKDEWRTMEDERKRLANIADDKCPAEINVSYESIVKVEHQSPIRMAPWVDLDAEASPRSKTSLLLQILSWATKHTPDGGKT</sequence>
<dbReference type="Proteomes" id="UP000070133">
    <property type="component" value="Unassembled WGS sequence"/>
</dbReference>
<comment type="caution">
    <text evidence="1">The sequence shown here is derived from an EMBL/GenBank/DDBJ whole genome shotgun (WGS) entry which is preliminary data.</text>
</comment>
<evidence type="ECO:0000313" key="2">
    <source>
        <dbReference type="Proteomes" id="UP000070133"/>
    </source>
</evidence>
<dbReference type="AlphaFoldDB" id="A0A139H559"/>